<name>I0BA21_9BACL</name>
<feature type="region of interest" description="Disordered" evidence="7">
    <location>
        <begin position="1"/>
        <end position="40"/>
    </location>
</feature>
<evidence type="ECO:0000313" key="10">
    <source>
        <dbReference type="Proteomes" id="UP000007392"/>
    </source>
</evidence>
<feature type="compositionally biased region" description="Low complexity" evidence="7">
    <location>
        <begin position="20"/>
        <end position="29"/>
    </location>
</feature>
<evidence type="ECO:0000256" key="5">
    <source>
        <dbReference type="ARBA" id="ARBA00023015"/>
    </source>
</evidence>
<dbReference type="AlphaFoldDB" id="I0BA21"/>
<gene>
    <name evidence="9" type="ORF">B2K_00475</name>
</gene>
<dbReference type="OrthoDB" id="2382241at2"/>
<dbReference type="Proteomes" id="UP000007392">
    <property type="component" value="Chromosome"/>
</dbReference>
<dbReference type="SUPFAM" id="SSF101498">
    <property type="entry name" value="Anti-sigma factor FlgM"/>
    <property type="match status" value="1"/>
</dbReference>
<dbReference type="HOGENOM" id="CLU_169011_6_0_9"/>
<dbReference type="KEGG" id="pmw:B2K_00475"/>
<comment type="similarity">
    <text evidence="1">Belongs to the FlgM family.</text>
</comment>
<evidence type="ECO:0000256" key="3">
    <source>
        <dbReference type="ARBA" id="ARBA00022491"/>
    </source>
</evidence>
<dbReference type="NCBIfam" id="TIGR03824">
    <property type="entry name" value="FlgM_jcvi"/>
    <property type="match status" value="1"/>
</dbReference>
<accession>I0BA21</accession>
<evidence type="ECO:0000256" key="6">
    <source>
        <dbReference type="ARBA" id="ARBA00023163"/>
    </source>
</evidence>
<dbReference type="Pfam" id="PF04316">
    <property type="entry name" value="FlgM"/>
    <property type="match status" value="1"/>
</dbReference>
<evidence type="ECO:0000256" key="4">
    <source>
        <dbReference type="ARBA" id="ARBA00022795"/>
    </source>
</evidence>
<dbReference type="GO" id="GO:0045892">
    <property type="term" value="P:negative regulation of DNA-templated transcription"/>
    <property type="evidence" value="ECO:0007669"/>
    <property type="project" value="InterPro"/>
</dbReference>
<feature type="domain" description="Anti-sigma-28 factor FlgM C-terminal" evidence="8">
    <location>
        <begin position="34"/>
        <end position="89"/>
    </location>
</feature>
<sequence length="93" mass="9922">MKINGSNQMNAISRYKKTAETQQAAAPAKAKPKDQVEISSQAKELLESQSIKSAGAAADARAEKIQSLKQAVQSGTYSVDAGKLAERLLPYLT</sequence>
<evidence type="ECO:0000256" key="1">
    <source>
        <dbReference type="ARBA" id="ARBA00005322"/>
    </source>
</evidence>
<dbReference type="GO" id="GO:0044781">
    <property type="term" value="P:bacterial-type flagellum organization"/>
    <property type="evidence" value="ECO:0007669"/>
    <property type="project" value="UniProtKB-KW"/>
</dbReference>
<protein>
    <recommendedName>
        <fullName evidence="2">Negative regulator of flagellin synthesis</fullName>
    </recommendedName>
</protein>
<dbReference type="InterPro" id="IPR035890">
    <property type="entry name" value="Anti-sigma-28_factor_FlgM_sf"/>
</dbReference>
<dbReference type="InterPro" id="IPR031316">
    <property type="entry name" value="FlgM_C"/>
</dbReference>
<dbReference type="RefSeq" id="WP_014649004.1">
    <property type="nucleotide sequence ID" value="NC_017672.3"/>
</dbReference>
<evidence type="ECO:0000256" key="7">
    <source>
        <dbReference type="SAM" id="MobiDB-lite"/>
    </source>
</evidence>
<organism evidence="9 10">
    <name type="scientific">Paenibacillus mucilaginosus K02</name>
    <dbReference type="NCBI Taxonomy" id="997761"/>
    <lineage>
        <taxon>Bacteria</taxon>
        <taxon>Bacillati</taxon>
        <taxon>Bacillota</taxon>
        <taxon>Bacilli</taxon>
        <taxon>Bacillales</taxon>
        <taxon>Paenibacillaceae</taxon>
        <taxon>Paenibacillus</taxon>
    </lineage>
</organism>
<evidence type="ECO:0000259" key="8">
    <source>
        <dbReference type="Pfam" id="PF04316"/>
    </source>
</evidence>
<proteinExistence type="inferred from homology"/>
<dbReference type="EMBL" id="CP003422">
    <property type="protein sequence ID" value="AFH59218.1"/>
    <property type="molecule type" value="Genomic_DNA"/>
</dbReference>
<evidence type="ECO:0000313" key="9">
    <source>
        <dbReference type="EMBL" id="AFH59218.1"/>
    </source>
</evidence>
<dbReference type="InterPro" id="IPR007412">
    <property type="entry name" value="FlgM"/>
</dbReference>
<evidence type="ECO:0000256" key="2">
    <source>
        <dbReference type="ARBA" id="ARBA00017823"/>
    </source>
</evidence>
<feature type="compositionally biased region" description="Polar residues" evidence="7">
    <location>
        <begin position="1"/>
        <end position="11"/>
    </location>
</feature>
<reference evidence="9 10" key="1">
    <citation type="submission" date="2013-06" db="EMBL/GenBank/DDBJ databases">
        <title>Complete genome sequence of Paenibacillus mucilaginosus K02.</title>
        <authorList>
            <person name="Xiao B."/>
            <person name="Sun L."/>
            <person name="Xiao L."/>
            <person name="Lian B."/>
        </authorList>
    </citation>
    <scope>NUCLEOTIDE SEQUENCE [LARGE SCALE GENOMIC DNA]</scope>
    <source>
        <strain evidence="9 10">K02</strain>
    </source>
</reference>
<keyword evidence="4" id="KW-1005">Bacterial flagellum biogenesis</keyword>
<keyword evidence="5" id="KW-0805">Transcription regulation</keyword>
<dbReference type="PATRIC" id="fig|997761.3.peg.95"/>
<keyword evidence="6" id="KW-0804">Transcription</keyword>
<keyword evidence="3" id="KW-0678">Repressor</keyword>